<gene>
    <name evidence="1" type="ORF">FBU59_006257</name>
</gene>
<name>A0ACC1J0I5_9FUNG</name>
<comment type="caution">
    <text evidence="1">The sequence shown here is derived from an EMBL/GenBank/DDBJ whole genome shotgun (WGS) entry which is preliminary data.</text>
</comment>
<dbReference type="Proteomes" id="UP001150603">
    <property type="component" value="Unassembled WGS sequence"/>
</dbReference>
<dbReference type="EMBL" id="JANBPW010005367">
    <property type="protein sequence ID" value="KAJ1932766.1"/>
    <property type="molecule type" value="Genomic_DNA"/>
</dbReference>
<sequence length="265" mass="28255">MHDKAFGSPLGRTPGSTHSASTNAWPYNKTFADFRQFSATGGKPADLTEPVDGTLNVYHALSTASVADGQAVDGSPSADSTSSQVAAAAAQYAVPSAQTYLSADAQKSMSSDEKKDVFDITRKAVSALLSLPLEGSDVSGVAGWLGQDNTPLALLDADEVKETVAATSQIVVRQREQQIRRQQELREGGVLAKRVKSQMGIVSELASSEVELSYSAPGFVPLKSEPPALYPLPPGDDDEEEDEEEEDEEEEDEEEEEEDDGTSNL</sequence>
<proteinExistence type="predicted"/>
<protein>
    <submittedName>
        <fullName evidence="1">Uncharacterized protein</fullName>
    </submittedName>
</protein>
<organism evidence="1 2">
    <name type="scientific">Linderina macrospora</name>
    <dbReference type="NCBI Taxonomy" id="4868"/>
    <lineage>
        <taxon>Eukaryota</taxon>
        <taxon>Fungi</taxon>
        <taxon>Fungi incertae sedis</taxon>
        <taxon>Zoopagomycota</taxon>
        <taxon>Kickxellomycotina</taxon>
        <taxon>Kickxellomycetes</taxon>
        <taxon>Kickxellales</taxon>
        <taxon>Kickxellaceae</taxon>
        <taxon>Linderina</taxon>
    </lineage>
</organism>
<evidence type="ECO:0000313" key="1">
    <source>
        <dbReference type="EMBL" id="KAJ1932766.1"/>
    </source>
</evidence>
<accession>A0ACC1J0I5</accession>
<reference evidence="1" key="1">
    <citation type="submission" date="2022-07" db="EMBL/GenBank/DDBJ databases">
        <title>Phylogenomic reconstructions and comparative analyses of Kickxellomycotina fungi.</title>
        <authorList>
            <person name="Reynolds N.K."/>
            <person name="Stajich J.E."/>
            <person name="Barry K."/>
            <person name="Grigoriev I.V."/>
            <person name="Crous P."/>
            <person name="Smith M.E."/>
        </authorList>
    </citation>
    <scope>NUCLEOTIDE SEQUENCE</scope>
    <source>
        <strain evidence="1">NRRL 5244</strain>
    </source>
</reference>
<keyword evidence="2" id="KW-1185">Reference proteome</keyword>
<evidence type="ECO:0000313" key="2">
    <source>
        <dbReference type="Proteomes" id="UP001150603"/>
    </source>
</evidence>